<dbReference type="GO" id="GO:0005739">
    <property type="term" value="C:mitochondrion"/>
    <property type="evidence" value="ECO:0007669"/>
    <property type="project" value="UniProtKB-UniRule"/>
</dbReference>
<dbReference type="SUPFAM" id="SSF51735">
    <property type="entry name" value="NAD(P)-binding Rossmann-fold domains"/>
    <property type="match status" value="1"/>
</dbReference>
<dbReference type="PIRSF" id="PIRSF000184">
    <property type="entry name" value="GDH_NAD"/>
    <property type="match status" value="1"/>
</dbReference>
<dbReference type="InterPro" id="IPR056365">
    <property type="entry name" value="NAD-GDH_2nd"/>
</dbReference>
<dbReference type="Proteomes" id="UP000006174">
    <property type="component" value="Unassembled WGS sequence"/>
</dbReference>
<dbReference type="PANTHER" id="PTHR11606">
    <property type="entry name" value="GLUTAMATE DEHYDROGENASE"/>
    <property type="match status" value="1"/>
</dbReference>
<evidence type="ECO:0000313" key="8">
    <source>
        <dbReference type="Proteomes" id="UP000006174"/>
    </source>
</evidence>
<dbReference type="Pfam" id="PF23152">
    <property type="entry name" value="GDH_2nd"/>
    <property type="match status" value="1"/>
</dbReference>
<evidence type="ECO:0000259" key="6">
    <source>
        <dbReference type="SMART" id="SM00839"/>
    </source>
</evidence>
<keyword evidence="8" id="KW-1185">Reference proteome</keyword>
<dbReference type="AlphaFoldDB" id="I2FQ97"/>
<dbReference type="OrthoDB" id="184415at2759"/>
<keyword evidence="2 4" id="KW-0560">Oxidoreductase</keyword>
<name>I2FQ97_USTHO</name>
<comment type="function">
    <text evidence="4">NAD(+)-dependent glutamate dehydrogenase which degrades glutamate to ammonia and alpha-ketoglutarate.</text>
</comment>
<keyword evidence="3 4" id="KW-0520">NAD</keyword>
<proteinExistence type="inferred from homology"/>
<evidence type="ECO:0000256" key="3">
    <source>
        <dbReference type="ARBA" id="ARBA00023027"/>
    </source>
</evidence>
<dbReference type="InterPro" id="IPR006096">
    <property type="entry name" value="Glu/Leu/Phe/Val/Trp_DH_C"/>
</dbReference>
<evidence type="ECO:0000256" key="4">
    <source>
        <dbReference type="PIRNR" id="PIRNR000184"/>
    </source>
</evidence>
<feature type="region of interest" description="Disordered" evidence="5">
    <location>
        <begin position="25"/>
        <end position="48"/>
    </location>
</feature>
<dbReference type="STRING" id="1128400.I2FQ97"/>
<evidence type="ECO:0000256" key="5">
    <source>
        <dbReference type="SAM" id="MobiDB-lite"/>
    </source>
</evidence>
<dbReference type="InterPro" id="IPR046346">
    <property type="entry name" value="Aminoacid_DH-like_N_sf"/>
</dbReference>
<dbReference type="HOGENOM" id="CLU_005220_0_0_1"/>
<protein>
    <recommendedName>
        <fullName evidence="4">NAD-specific glutamate dehydrogenase</fullName>
        <ecNumber evidence="4">1.4.1.2</ecNumber>
    </recommendedName>
</protein>
<comment type="caution">
    <text evidence="7">The sequence shown here is derived from an EMBL/GenBank/DDBJ whole genome shotgun (WGS) entry which is preliminary data.</text>
</comment>
<reference evidence="7 8" key="1">
    <citation type="journal article" date="2012" name="Plant Cell">
        <title>Genome comparison of barley and maize smut fungi reveals targeted loss of RNA silencing components and species-specific presence of transposable elements.</title>
        <authorList>
            <person name="Laurie J.D."/>
            <person name="Ali S."/>
            <person name="Linning R."/>
            <person name="Mannhaupt G."/>
            <person name="Wong P."/>
            <person name="Gueldener U."/>
            <person name="Muensterkoetter M."/>
            <person name="Moore R."/>
            <person name="Kahmann R."/>
            <person name="Bakkeren G."/>
            <person name="Schirawski J."/>
        </authorList>
    </citation>
    <scope>NUCLEOTIDE SEQUENCE [LARGE SCALE GENOMIC DNA]</scope>
    <source>
        <strain evidence="8">Uh4875-4</strain>
    </source>
</reference>
<organism evidence="7 8">
    <name type="scientific">Ustilago hordei</name>
    <name type="common">Barley covered smut fungus</name>
    <dbReference type="NCBI Taxonomy" id="120017"/>
    <lineage>
        <taxon>Eukaryota</taxon>
        <taxon>Fungi</taxon>
        <taxon>Dikarya</taxon>
        <taxon>Basidiomycota</taxon>
        <taxon>Ustilaginomycotina</taxon>
        <taxon>Ustilaginomycetes</taxon>
        <taxon>Ustilaginales</taxon>
        <taxon>Ustilaginaceae</taxon>
        <taxon>Ustilago</taxon>
    </lineage>
</organism>
<dbReference type="InterPro" id="IPR036291">
    <property type="entry name" value="NAD(P)-bd_dom_sf"/>
</dbReference>
<accession>I2FQ97</accession>
<dbReference type="EC" id="1.4.1.2" evidence="4"/>
<dbReference type="InterPro" id="IPR055480">
    <property type="entry name" value="NAD-GDH_N"/>
</dbReference>
<dbReference type="SUPFAM" id="SSF53223">
    <property type="entry name" value="Aminoacid dehydrogenase-like, N-terminal domain"/>
    <property type="match status" value="1"/>
</dbReference>
<dbReference type="eggNOG" id="KOG2250">
    <property type="taxonomic scope" value="Eukaryota"/>
</dbReference>
<evidence type="ECO:0000313" key="7">
    <source>
        <dbReference type="EMBL" id="CCF49090.1"/>
    </source>
</evidence>
<evidence type="ECO:0000256" key="1">
    <source>
        <dbReference type="ARBA" id="ARBA00006382"/>
    </source>
</evidence>
<dbReference type="SMART" id="SM00839">
    <property type="entry name" value="ELFV_dehydrog"/>
    <property type="match status" value="1"/>
</dbReference>
<dbReference type="Gene3D" id="3.40.50.720">
    <property type="entry name" value="NAD(P)-binding Rossmann-like Domain"/>
    <property type="match status" value="1"/>
</dbReference>
<dbReference type="EMBL" id="CAGI01000141">
    <property type="protein sequence ID" value="CCF49090.1"/>
    <property type="molecule type" value="Genomic_DNA"/>
</dbReference>
<dbReference type="PANTHER" id="PTHR11606:SF24">
    <property type="entry name" value="NAD-SPECIFIC GLUTAMATE DEHYDROGENASE"/>
    <property type="match status" value="1"/>
</dbReference>
<dbReference type="InterPro" id="IPR016210">
    <property type="entry name" value="NAD-GDH_euk"/>
</dbReference>
<feature type="domain" description="Glutamate/phenylalanine/leucine/valine/L-tryptophan dehydrogenase C-terminal" evidence="6">
    <location>
        <begin position="693"/>
        <end position="955"/>
    </location>
</feature>
<dbReference type="Pfam" id="PF00208">
    <property type="entry name" value="ELFV_dehydrog"/>
    <property type="match status" value="1"/>
</dbReference>
<comment type="catalytic activity">
    <reaction evidence="4">
        <text>L-glutamate + NAD(+) + H2O = 2-oxoglutarate + NH4(+) + NADH + H(+)</text>
        <dbReference type="Rhea" id="RHEA:15133"/>
        <dbReference type="ChEBI" id="CHEBI:15377"/>
        <dbReference type="ChEBI" id="CHEBI:15378"/>
        <dbReference type="ChEBI" id="CHEBI:16810"/>
        <dbReference type="ChEBI" id="CHEBI:28938"/>
        <dbReference type="ChEBI" id="CHEBI:29985"/>
        <dbReference type="ChEBI" id="CHEBI:57540"/>
        <dbReference type="ChEBI" id="CHEBI:57945"/>
        <dbReference type="EC" id="1.4.1.2"/>
    </reaction>
</comment>
<dbReference type="GO" id="GO:0006538">
    <property type="term" value="P:L-glutamate catabolic process"/>
    <property type="evidence" value="ECO:0007669"/>
    <property type="project" value="UniProtKB-UniRule"/>
</dbReference>
<comment type="similarity">
    <text evidence="1 4">Belongs to the Glu/Leu/Phe/Val dehydrogenases family.</text>
</comment>
<feature type="compositionally biased region" description="Low complexity" evidence="5">
    <location>
        <begin position="25"/>
        <end position="44"/>
    </location>
</feature>
<gene>
    <name evidence="7" type="ORF">UHOR_08498</name>
</gene>
<dbReference type="Pfam" id="PF23147">
    <property type="entry name" value="GDH2_N"/>
    <property type="match status" value="1"/>
</dbReference>
<sequence>MAPSIDPSSNTQASALEDVSKVKSALLSADSSSQPSRSSQPTRSHTPIDHIIANNAGYTDTVFEGKADQAAQVKQLLSSKGFMPPHLVTAEVDWFYQNLGIDDTYFALESVETIADHILALFGAKIMAYTKHSNSLDIDLEKESDNGAVFIHSSQAGKSQAQGPQWERRIDANYLDKSSVDKAYRLETYRSAGSVSAQSQQQLRCYFLAKCNFVEPPPAPHSPSFGDIRAVSDKTFLTKASDNTLDIYQSIMDQVLRRQGPVIEMFEVEGSRERRIVIGYRMGTTNSFFSALSDLYHFYGLFSSRKYVEHFSNNVTIISIYLNPLPASNSPPIEHSIHQVMKEASLIYVLPDNPFFQPALAENTHAVQEATYAYVGWLFAQHFCNRLGQAYQSLRNLLNENDSQQAAILNEIKLRFREETFTRQSIQEVIENHPTLIRLLYVHFANIHYPGGADDQELVPTLSYQRLVKEEVLDDNQMYDRIRKAANNTHERQVLEAFLFFNKAVLKTNFYTPTKVALSFRLDPGFLPEVEYPVKPYGIIFVVGAEFRGFHVRFRDVARGGIRIVRSRNRENYSINQRTLFDENYALASTQHLKNKEIPEGGAKGTILPTLDANPKLTFEKYVDAILDLLIKGQTPGVKEEIVDLLGKEEILFLGPDEGTADLMDFAAEHARARGAPWWKSFTTGKTAATLGGVPHDVWGMTSLSVRQYIIGIYRMLGLKEQEVTKVQTGGPDGDLGSNEILLSVDKTLAIIDGSGVIYDPVGLNRPELVRLAKARKMISDFDASMLSPQGYRVLVEQNDVKLPTGEVIPDGIAFRNTAHLRFKADLFVPCGGRPEAINISNVNQLFDSDGKPHFKYIVEGANLFITRQARLELEKRGAILYPDASANKGGVTSSSLEVLCGLSLEDAEYVESMLFKDGKPTNFYLSYVRDIQTIIGRNARAEFDAIWRENIETGKPRSTISTELSTTLNKLSEELEATDLFSNEQLRSAVLGQVFPLTLVKKVGLAKLIQRIPEAYARSAFAAKVAASFVYANGPNASHVDFYKHISTLLSQPTPPAAPAQQ</sequence>
<dbReference type="OMA" id="DEYGMTS"/>
<dbReference type="GO" id="GO:0004352">
    <property type="term" value="F:glutamate dehydrogenase (NAD+) activity"/>
    <property type="evidence" value="ECO:0007669"/>
    <property type="project" value="UniProtKB-UniRule"/>
</dbReference>
<evidence type="ECO:0000256" key="2">
    <source>
        <dbReference type="ARBA" id="ARBA00023002"/>
    </source>
</evidence>